<accession>A0ABR2WZ43</accession>
<proteinExistence type="predicted"/>
<dbReference type="EMBL" id="JASJQH010000123">
    <property type="protein sequence ID" value="KAK9766800.1"/>
    <property type="molecule type" value="Genomic_DNA"/>
</dbReference>
<keyword evidence="2" id="KW-1185">Reference proteome</keyword>
<name>A0ABR2WZ43_9FUNG</name>
<sequence>MHTRSYSNLELGLIHFLNLMFLKHQTEKIESIYLPILDMKPYLPLAARLSSLRRIEFCRNYDDIATYSNDQNIVTIKDAIEFVKIHVETFGDTLTEIKIPDFSSLDYNGIPSDIQIWDLIKTLKQPQVIELGDSYNVCQYLQVPYTDHLRVFDGPFSCENGELRDWDWDSASLFQHCPKLENVRFKPSQSNSFKWAVERRDLYINSGTISDSKLPPLQYVNISCQHCAALPIVQDIIYAFRNTIKSVSARDFGFSGPSPEPLCWDWLLPNLVRIELGADLSLFDLESLNLCPSLEEIDLSSCGEDCNSRHEYGSVLRLPNLRSIKLFDRISLQFNLDSLKYSPLLGSILLSENDSSLSLPASDSPCWTWTWDWKLPHLYNLILRGKLAFHFQFRLLDSCPPLRLLELDTRRYCRELSLEEILPTDTYLLSDSVNQVLSECVFSDNRRFILRGKWKLSEKTLSSLLLRYMPHIKTIRFTDIEGLTATDVIRVTQKLSHAQSVSCNLFLDYTDIIRLGTKLTSWTNHNCRISIGSVEYCMGYIPNEKMNVSKEQDFFIRLMAQR</sequence>
<dbReference type="Proteomes" id="UP001479436">
    <property type="component" value="Unassembled WGS sequence"/>
</dbReference>
<gene>
    <name evidence="1" type="ORF">K7432_003852</name>
</gene>
<organism evidence="1 2">
    <name type="scientific">Basidiobolus ranarum</name>
    <dbReference type="NCBI Taxonomy" id="34480"/>
    <lineage>
        <taxon>Eukaryota</taxon>
        <taxon>Fungi</taxon>
        <taxon>Fungi incertae sedis</taxon>
        <taxon>Zoopagomycota</taxon>
        <taxon>Entomophthoromycotina</taxon>
        <taxon>Basidiobolomycetes</taxon>
        <taxon>Basidiobolales</taxon>
        <taxon>Basidiobolaceae</taxon>
        <taxon>Basidiobolus</taxon>
    </lineage>
</organism>
<comment type="caution">
    <text evidence="1">The sequence shown here is derived from an EMBL/GenBank/DDBJ whole genome shotgun (WGS) entry which is preliminary data.</text>
</comment>
<protein>
    <submittedName>
        <fullName evidence="1">Uncharacterized protein</fullName>
    </submittedName>
</protein>
<evidence type="ECO:0000313" key="2">
    <source>
        <dbReference type="Proteomes" id="UP001479436"/>
    </source>
</evidence>
<reference evidence="1 2" key="1">
    <citation type="submission" date="2023-04" db="EMBL/GenBank/DDBJ databases">
        <title>Genome of Basidiobolus ranarum AG-B5.</title>
        <authorList>
            <person name="Stajich J.E."/>
            <person name="Carter-House D."/>
            <person name="Gryganskyi A."/>
        </authorList>
    </citation>
    <scope>NUCLEOTIDE SEQUENCE [LARGE SCALE GENOMIC DNA]</scope>
    <source>
        <strain evidence="1 2">AG-B5</strain>
    </source>
</reference>
<evidence type="ECO:0000313" key="1">
    <source>
        <dbReference type="EMBL" id="KAK9766800.1"/>
    </source>
</evidence>